<dbReference type="AlphaFoldDB" id="A0A9P8TBZ3"/>
<name>A0A9P8TBZ3_9ASCO</name>
<dbReference type="Pfam" id="PF11988">
    <property type="entry name" value="Dsl1_N"/>
    <property type="match status" value="1"/>
</dbReference>
<comment type="caution">
    <text evidence="4">The sequence shown here is derived from an EMBL/GenBank/DDBJ whole genome shotgun (WGS) entry which is preliminary data.</text>
</comment>
<organism evidence="4 5">
    <name type="scientific">Wickerhamomyces mucosus</name>
    <dbReference type="NCBI Taxonomy" id="1378264"/>
    <lineage>
        <taxon>Eukaryota</taxon>
        <taxon>Fungi</taxon>
        <taxon>Dikarya</taxon>
        <taxon>Ascomycota</taxon>
        <taxon>Saccharomycotina</taxon>
        <taxon>Saccharomycetes</taxon>
        <taxon>Phaffomycetales</taxon>
        <taxon>Wickerhamomycetaceae</taxon>
        <taxon>Wickerhamomyces</taxon>
    </lineage>
</organism>
<dbReference type="Gene3D" id="1.10.357.150">
    <property type="match status" value="1"/>
</dbReference>
<evidence type="ECO:0000313" key="5">
    <source>
        <dbReference type="Proteomes" id="UP000769528"/>
    </source>
</evidence>
<proteinExistence type="predicted"/>
<evidence type="ECO:0000259" key="3">
    <source>
        <dbReference type="Pfam" id="PF11989"/>
    </source>
</evidence>
<dbReference type="Pfam" id="PF11989">
    <property type="entry name" value="Dsl1_C"/>
    <property type="match status" value="1"/>
</dbReference>
<keyword evidence="5" id="KW-1185">Reference proteome</keyword>
<dbReference type="EMBL" id="JAEUBF010001113">
    <property type="protein sequence ID" value="KAH3672696.1"/>
    <property type="molecule type" value="Genomic_DNA"/>
</dbReference>
<evidence type="ECO:0000313" key="4">
    <source>
        <dbReference type="EMBL" id="KAH3672696.1"/>
    </source>
</evidence>
<dbReference type="Proteomes" id="UP000769528">
    <property type="component" value="Unassembled WGS sequence"/>
</dbReference>
<dbReference type="OrthoDB" id="534815at2759"/>
<feature type="domain" description="Retrograde transport protein Dsl1 N-terminal" evidence="2">
    <location>
        <begin position="72"/>
        <end position="186"/>
    </location>
</feature>
<reference evidence="4" key="2">
    <citation type="submission" date="2021-01" db="EMBL/GenBank/DDBJ databases">
        <authorList>
            <person name="Schikora-Tamarit M.A."/>
        </authorList>
    </citation>
    <scope>NUCLEOTIDE SEQUENCE</scope>
    <source>
        <strain evidence="4">CBS6341</strain>
    </source>
</reference>
<dbReference type="InterPro" id="IPR021875">
    <property type="entry name" value="Dsl1_N_dom"/>
</dbReference>
<evidence type="ECO:0008006" key="6">
    <source>
        <dbReference type="Google" id="ProtNLM"/>
    </source>
</evidence>
<evidence type="ECO:0000256" key="1">
    <source>
        <dbReference type="SAM" id="MobiDB-lite"/>
    </source>
</evidence>
<sequence length="695" mass="81875">MTAMKHILAPKLMTGIFDDKEPGYLVKSDNDSSATKIERLNSHIRQLTSQDELKSQLKSNFDVLANLDRSPSDKEQLESKLSKLQELWVISNLLNEIETNLEINEFENVFHSLKILESKIKSIKSDDVFTIEKLTFRHRSLYESAITKLSDIIKKLIVEDYESLTINQSVTENQITLNFNDIYSTIVQNGLETRLKLDVAHVIDQKVLSKLISFNKFISFDYEKRVIFKEPNNTLDDYIQSVMNLFDFISLFPMKDHIVSYITNRLFEWLKEIIRTNIENIYNNELIKSNFLKLHTFLQSNGIKRLDLEIWINSQLFELMIDFFYQDHFNRIKKELLKNDDSFWENTKEFPNPEGDSARSEDQDGWDEWDDNWDNKSIQKSQTEQKSKQENDEELWDAWDDGNSTGDAEWDTWEDKDSVSENKQISQLNRSNVKKLPDVIHSIIIDYLSTATKLPEEYKQIHFSNLNYLATSYYMFLTTSTEYENNELSIYNQLRYFNGLIKIPRLIELTDTLLFKNISELEGKLSDIIYIDLNGLDPAIGSSETYNQIYRISEYFEEFFNKLVIINKEDFNKASISIINEFYQIVIDSVFKKQQIGEEESAYLNTVIGNFLDVKQFFKTYNSSFVNRFVKNYSKLTNINFIIINHLKDIMESFYDGVFYDLSTDEIIDLVDKLFADSELKRSYILEIREIRETT</sequence>
<gene>
    <name evidence="4" type="ORF">WICMUC_004102</name>
</gene>
<accession>A0A9P8TBZ3</accession>
<dbReference type="Gene3D" id="1.10.287.3290">
    <property type="match status" value="1"/>
</dbReference>
<feature type="compositionally biased region" description="Acidic residues" evidence="1">
    <location>
        <begin position="363"/>
        <end position="372"/>
    </location>
</feature>
<protein>
    <recommendedName>
        <fullName evidence="6">Retrograde transport protein Dsl1 C-terminal domain-containing protein</fullName>
    </recommendedName>
</protein>
<evidence type="ECO:0000259" key="2">
    <source>
        <dbReference type="Pfam" id="PF11988"/>
    </source>
</evidence>
<reference evidence="4" key="1">
    <citation type="journal article" date="2021" name="Open Biol.">
        <title>Shared evolutionary footprints suggest mitochondrial oxidative damage underlies multiple complex I losses in fungi.</title>
        <authorList>
            <person name="Schikora-Tamarit M.A."/>
            <person name="Marcet-Houben M."/>
            <person name="Nosek J."/>
            <person name="Gabaldon T."/>
        </authorList>
    </citation>
    <scope>NUCLEOTIDE SEQUENCE</scope>
    <source>
        <strain evidence="4">CBS6341</strain>
    </source>
</reference>
<dbReference type="InterPro" id="IPR046362">
    <property type="entry name" value="Zw10/DSL1_C_sf"/>
</dbReference>
<feature type="domain" description="Retrograde transport protein Dsl1 C-terminal" evidence="3">
    <location>
        <begin position="505"/>
        <end position="695"/>
    </location>
</feature>
<dbReference type="InterPro" id="IPR021876">
    <property type="entry name" value="Dsl1_C"/>
</dbReference>
<feature type="region of interest" description="Disordered" evidence="1">
    <location>
        <begin position="347"/>
        <end position="374"/>
    </location>
</feature>